<dbReference type="PROSITE" id="PS50994">
    <property type="entry name" value="INTEGRASE"/>
    <property type="match status" value="1"/>
</dbReference>
<feature type="domain" description="Integrase catalytic" evidence="2">
    <location>
        <begin position="71"/>
        <end position="139"/>
    </location>
</feature>
<dbReference type="InterPro" id="IPR012337">
    <property type="entry name" value="RNaseH-like_sf"/>
</dbReference>
<accession>A0ABU0EYL3</accession>
<dbReference type="EMBL" id="JAUSUT010000001">
    <property type="protein sequence ID" value="MDQ0380353.1"/>
    <property type="molecule type" value="Genomic_DNA"/>
</dbReference>
<gene>
    <name evidence="3" type="ORF">FB470_004347</name>
</gene>
<dbReference type="Pfam" id="PF13683">
    <property type="entry name" value="rve_3"/>
    <property type="match status" value="1"/>
</dbReference>
<feature type="compositionally biased region" description="Polar residues" evidence="1">
    <location>
        <begin position="130"/>
        <end position="149"/>
    </location>
</feature>
<dbReference type="SUPFAM" id="SSF53098">
    <property type="entry name" value="Ribonuclease H-like"/>
    <property type="match status" value="1"/>
</dbReference>
<feature type="region of interest" description="Disordered" evidence="1">
    <location>
        <begin position="122"/>
        <end position="166"/>
    </location>
</feature>
<comment type="caution">
    <text evidence="3">The sequence shown here is derived from an EMBL/GenBank/DDBJ whole genome shotgun (WGS) entry which is preliminary data.</text>
</comment>
<sequence>MSRNSAASPDGGRHKVLGRAQGQENQVRTSGGYLCLRTTLGDRSRLADTEILRDEKAATCAALLRRAHAWFTRPWRRQTNGRVERLHRTLLDQWAYHQPHTSEAHRQHAFRGWLDRYNHHRPRTAIGDNTPASRATNLIDNTARPQTAGHSRGIGRTGRTDAGPPR</sequence>
<evidence type="ECO:0000259" key="2">
    <source>
        <dbReference type="PROSITE" id="PS50994"/>
    </source>
</evidence>
<dbReference type="InterPro" id="IPR001584">
    <property type="entry name" value="Integrase_cat-core"/>
</dbReference>
<reference evidence="3 4" key="1">
    <citation type="submission" date="2023-07" db="EMBL/GenBank/DDBJ databases">
        <title>Sequencing the genomes of 1000 actinobacteria strains.</title>
        <authorList>
            <person name="Klenk H.-P."/>
        </authorList>
    </citation>
    <scope>NUCLEOTIDE SEQUENCE [LARGE SCALE GENOMIC DNA]</scope>
    <source>
        <strain evidence="3 4">DSM 45805</strain>
    </source>
</reference>
<dbReference type="InterPro" id="IPR036397">
    <property type="entry name" value="RNaseH_sf"/>
</dbReference>
<protein>
    <submittedName>
        <fullName evidence="3">Transposase InsO family protein</fullName>
    </submittedName>
</protein>
<dbReference type="Proteomes" id="UP001229651">
    <property type="component" value="Unassembled WGS sequence"/>
</dbReference>
<organism evidence="3 4">
    <name type="scientific">Amycolatopsis thermophila</name>
    <dbReference type="NCBI Taxonomy" id="206084"/>
    <lineage>
        <taxon>Bacteria</taxon>
        <taxon>Bacillati</taxon>
        <taxon>Actinomycetota</taxon>
        <taxon>Actinomycetes</taxon>
        <taxon>Pseudonocardiales</taxon>
        <taxon>Pseudonocardiaceae</taxon>
        <taxon>Amycolatopsis</taxon>
    </lineage>
</organism>
<dbReference type="Gene3D" id="3.30.420.10">
    <property type="entry name" value="Ribonuclease H-like superfamily/Ribonuclease H"/>
    <property type="match status" value="1"/>
</dbReference>
<feature type="region of interest" description="Disordered" evidence="1">
    <location>
        <begin position="1"/>
        <end position="25"/>
    </location>
</feature>
<proteinExistence type="predicted"/>
<evidence type="ECO:0000256" key="1">
    <source>
        <dbReference type="SAM" id="MobiDB-lite"/>
    </source>
</evidence>
<name>A0ABU0EYL3_9PSEU</name>
<evidence type="ECO:0000313" key="4">
    <source>
        <dbReference type="Proteomes" id="UP001229651"/>
    </source>
</evidence>
<evidence type="ECO:0000313" key="3">
    <source>
        <dbReference type="EMBL" id="MDQ0380353.1"/>
    </source>
</evidence>
<keyword evidence="4" id="KW-1185">Reference proteome</keyword>